<feature type="domain" description="HTH tetR-type" evidence="3">
    <location>
        <begin position="4"/>
        <end position="64"/>
    </location>
</feature>
<protein>
    <submittedName>
        <fullName evidence="4">Transcriptional regulator, TetR family</fullName>
    </submittedName>
</protein>
<dbReference type="PRINTS" id="PR00455">
    <property type="entry name" value="HTHTETR"/>
</dbReference>
<dbReference type="Gene3D" id="1.10.357.10">
    <property type="entry name" value="Tetracycline Repressor, domain 2"/>
    <property type="match status" value="1"/>
</dbReference>
<dbReference type="AlphaFoldDB" id="C0GC85"/>
<accession>C0GC85</accession>
<reference evidence="4 5" key="1">
    <citation type="submission" date="2009-02" db="EMBL/GenBank/DDBJ databases">
        <title>Sequencing of the draft genome and assembly of Dethiobacter alkaliphilus AHT 1.</title>
        <authorList>
            <consortium name="US DOE Joint Genome Institute (JGI-PGF)"/>
            <person name="Lucas S."/>
            <person name="Copeland A."/>
            <person name="Lapidus A."/>
            <person name="Glavina del Rio T."/>
            <person name="Dalin E."/>
            <person name="Tice H."/>
            <person name="Bruce D."/>
            <person name="Goodwin L."/>
            <person name="Pitluck S."/>
            <person name="Larimer F."/>
            <person name="Land M.L."/>
            <person name="Hauser L."/>
            <person name="Muyzer G."/>
        </authorList>
    </citation>
    <scope>NUCLEOTIDE SEQUENCE [LARGE SCALE GENOMIC DNA]</scope>
    <source>
        <strain evidence="4 5">AHT 1</strain>
    </source>
</reference>
<evidence type="ECO:0000256" key="1">
    <source>
        <dbReference type="ARBA" id="ARBA00023125"/>
    </source>
</evidence>
<sequence>MKKAETQQAILTAAKKLFITNGYKGTTTVQIAKEAGVSEMTLFRHFSTKDEIFLAVIHPLVSYLDSLDVNEQSDVRKTVRDLMENQLRFLLEERDLVRLVVMESFLAERNENPIAGVMARIEKVFSVYPLRQRELLVRLITGYILSGIFVPKKTNYKEDLEMFLQNAIDPLLERFEKERGDGGAENS</sequence>
<keyword evidence="1 2" id="KW-0238">DNA-binding</keyword>
<dbReference type="GO" id="GO:0006355">
    <property type="term" value="P:regulation of DNA-templated transcription"/>
    <property type="evidence" value="ECO:0007669"/>
    <property type="project" value="UniProtKB-ARBA"/>
</dbReference>
<dbReference type="PANTHER" id="PTHR30055">
    <property type="entry name" value="HTH-TYPE TRANSCRIPTIONAL REGULATOR RUTR"/>
    <property type="match status" value="1"/>
</dbReference>
<feature type="DNA-binding region" description="H-T-H motif" evidence="2">
    <location>
        <begin position="27"/>
        <end position="46"/>
    </location>
</feature>
<dbReference type="RefSeq" id="WP_008513813.1">
    <property type="nucleotide sequence ID" value="NZ_ACJM01000001.1"/>
</dbReference>
<comment type="caution">
    <text evidence="4">The sequence shown here is derived from an EMBL/GenBank/DDBJ whole genome shotgun (WGS) entry which is preliminary data.</text>
</comment>
<dbReference type="STRING" id="555088.DealDRAFT_0094"/>
<evidence type="ECO:0000259" key="3">
    <source>
        <dbReference type="PROSITE" id="PS50977"/>
    </source>
</evidence>
<dbReference type="Proteomes" id="UP000006443">
    <property type="component" value="Unassembled WGS sequence"/>
</dbReference>
<dbReference type="PROSITE" id="PS50977">
    <property type="entry name" value="HTH_TETR_2"/>
    <property type="match status" value="1"/>
</dbReference>
<proteinExistence type="predicted"/>
<evidence type="ECO:0000256" key="2">
    <source>
        <dbReference type="PROSITE-ProRule" id="PRU00335"/>
    </source>
</evidence>
<dbReference type="InterPro" id="IPR050109">
    <property type="entry name" value="HTH-type_TetR-like_transc_reg"/>
</dbReference>
<evidence type="ECO:0000313" key="5">
    <source>
        <dbReference type="Proteomes" id="UP000006443"/>
    </source>
</evidence>
<dbReference type="OrthoDB" id="9808476at2"/>
<dbReference type="GO" id="GO:0003677">
    <property type="term" value="F:DNA binding"/>
    <property type="evidence" value="ECO:0007669"/>
    <property type="project" value="UniProtKB-UniRule"/>
</dbReference>
<dbReference type="InterPro" id="IPR001647">
    <property type="entry name" value="HTH_TetR"/>
</dbReference>
<gene>
    <name evidence="4" type="ORF">DealDRAFT_0094</name>
</gene>
<name>C0GC85_DETAL</name>
<dbReference type="SUPFAM" id="SSF46689">
    <property type="entry name" value="Homeodomain-like"/>
    <property type="match status" value="1"/>
</dbReference>
<dbReference type="EMBL" id="ACJM01000001">
    <property type="protein sequence ID" value="EEG78820.1"/>
    <property type="molecule type" value="Genomic_DNA"/>
</dbReference>
<dbReference type="eggNOG" id="COG1309">
    <property type="taxonomic scope" value="Bacteria"/>
</dbReference>
<dbReference type="Pfam" id="PF00440">
    <property type="entry name" value="TetR_N"/>
    <property type="match status" value="1"/>
</dbReference>
<dbReference type="InterPro" id="IPR009057">
    <property type="entry name" value="Homeodomain-like_sf"/>
</dbReference>
<evidence type="ECO:0000313" key="4">
    <source>
        <dbReference type="EMBL" id="EEG78820.1"/>
    </source>
</evidence>
<organism evidence="4 5">
    <name type="scientific">Dethiobacter alkaliphilus AHT 1</name>
    <dbReference type="NCBI Taxonomy" id="555088"/>
    <lineage>
        <taxon>Bacteria</taxon>
        <taxon>Bacillati</taxon>
        <taxon>Bacillota</taxon>
        <taxon>Dethiobacteria</taxon>
        <taxon>Dethiobacterales</taxon>
        <taxon>Dethiobacteraceae</taxon>
        <taxon>Dethiobacter</taxon>
    </lineage>
</organism>
<keyword evidence="5" id="KW-1185">Reference proteome</keyword>